<evidence type="ECO:0000313" key="2">
    <source>
        <dbReference type="EMBL" id="MBB4664221.1"/>
    </source>
</evidence>
<proteinExistence type="predicted"/>
<comment type="caution">
    <text evidence="2">The sequence shown here is derived from an EMBL/GenBank/DDBJ whole genome shotgun (WGS) entry which is preliminary data.</text>
</comment>
<evidence type="ECO:0000256" key="1">
    <source>
        <dbReference type="SAM" id="Coils"/>
    </source>
</evidence>
<accession>A0A840IJ12</accession>
<dbReference type="RefSeq" id="WP_183344052.1">
    <property type="nucleotide sequence ID" value="NZ_JACHNU010000006.1"/>
</dbReference>
<gene>
    <name evidence="2" type="ORF">BDZ31_003824</name>
</gene>
<organism evidence="2 3">
    <name type="scientific">Conexibacter arvalis</name>
    <dbReference type="NCBI Taxonomy" id="912552"/>
    <lineage>
        <taxon>Bacteria</taxon>
        <taxon>Bacillati</taxon>
        <taxon>Actinomycetota</taxon>
        <taxon>Thermoleophilia</taxon>
        <taxon>Solirubrobacterales</taxon>
        <taxon>Conexibacteraceae</taxon>
        <taxon>Conexibacter</taxon>
    </lineage>
</organism>
<evidence type="ECO:0000313" key="3">
    <source>
        <dbReference type="Proteomes" id="UP000585272"/>
    </source>
</evidence>
<reference evidence="2 3" key="1">
    <citation type="submission" date="2020-08" db="EMBL/GenBank/DDBJ databases">
        <title>Genomic Encyclopedia of Archaeal and Bacterial Type Strains, Phase II (KMG-II): from individual species to whole genera.</title>
        <authorList>
            <person name="Goeker M."/>
        </authorList>
    </citation>
    <scope>NUCLEOTIDE SEQUENCE [LARGE SCALE GENOMIC DNA]</scope>
    <source>
        <strain evidence="2 3">DSM 23288</strain>
    </source>
</reference>
<dbReference type="AlphaFoldDB" id="A0A840IJ12"/>
<name>A0A840IJ12_9ACTN</name>
<dbReference type="Proteomes" id="UP000585272">
    <property type="component" value="Unassembled WGS sequence"/>
</dbReference>
<keyword evidence="1" id="KW-0175">Coiled coil</keyword>
<feature type="coiled-coil region" evidence="1">
    <location>
        <begin position="49"/>
        <end position="76"/>
    </location>
</feature>
<protein>
    <submittedName>
        <fullName evidence="2">Uncharacterized protein</fullName>
    </submittedName>
</protein>
<dbReference type="EMBL" id="JACHNU010000006">
    <property type="protein sequence ID" value="MBB4664221.1"/>
    <property type="molecule type" value="Genomic_DNA"/>
</dbReference>
<sequence>MSDEETYEIGATARWVEVAERLRGTEVALLHALALVRGVDPELSATSALVLSEEQVAELLEAVEELGDRVEQLRTRAEGLPRGEVELRLRTLQLEAEAALSAGVADVELAELYARCLPVAAGFPALAAALRCTDCHEAWGATPVGRVIGSFRDADGQLVRHVTEQATLSPQARWDCCDRERIGRLAVALERHVAPERCR</sequence>
<keyword evidence="3" id="KW-1185">Reference proteome</keyword>